<sequence length="94" mass="10539">MTLNADERELLRRISEAGSPVEPPDYFHSIHPPDFPRSAADDDPRREAWVELQMGLYRAYIRLHELGLVEVVDPANGERGDRVVATEASRAALG</sequence>
<proteinExistence type="predicted"/>
<reference evidence="1" key="1">
    <citation type="submission" date="2003-09" db="EMBL/GenBank/DDBJ databases">
        <title>Characterization of pSCL2, a giant linear plasmid in Streptomyces clavuligerus.</title>
        <authorList>
            <person name="Wu W."/>
            <person name="Roy K.L."/>
        </authorList>
    </citation>
    <scope>NUCLEOTIDE SEQUENCE</scope>
    <source>
        <plasmid evidence="1">pSCL2</plasmid>
    </source>
</reference>
<protein>
    <submittedName>
        <fullName evidence="1">Uncharacterized protein</fullName>
    </submittedName>
</protein>
<gene>
    <name evidence="1" type="ORF">pSCL2.9.69.4c</name>
</gene>
<organism evidence="1">
    <name type="scientific">Streptomyces clavuligerus</name>
    <dbReference type="NCBI Taxonomy" id="1901"/>
    <lineage>
        <taxon>Bacteria</taxon>
        <taxon>Bacillati</taxon>
        <taxon>Actinomycetota</taxon>
        <taxon>Actinomycetes</taxon>
        <taxon>Kitasatosporales</taxon>
        <taxon>Streptomycetaceae</taxon>
        <taxon>Streptomyces</taxon>
    </lineage>
</organism>
<dbReference type="EMBL" id="AY392421">
    <property type="protein sequence ID" value="AAQ93597.1"/>
    <property type="molecule type" value="Genomic_DNA"/>
</dbReference>
<keyword evidence="1" id="KW-0614">Plasmid</keyword>
<name>Q6TMM6_STRCL</name>
<dbReference type="KEGG" id="sclf:BB341_30570"/>
<geneLocation type="plasmid" evidence="1">
    <name>pSCL2</name>
</geneLocation>
<evidence type="ECO:0000313" key="1">
    <source>
        <dbReference type="EMBL" id="AAQ93597.1"/>
    </source>
</evidence>
<dbReference type="AlphaFoldDB" id="Q6TMM6"/>
<accession>B5H239</accession>
<accession>Q6TMM6</accession>
<dbReference type="RefSeq" id="WP_003958345.1">
    <property type="nucleotide sequence ID" value="NZ_CM001017.1"/>
</dbReference>